<gene>
    <name evidence="1" type="ORF">M422DRAFT_167507</name>
</gene>
<name>A0A0C9VD69_SPHS4</name>
<dbReference type="OrthoDB" id="3256058at2759"/>
<organism evidence="1 2">
    <name type="scientific">Sphaerobolus stellatus (strain SS14)</name>
    <dbReference type="NCBI Taxonomy" id="990650"/>
    <lineage>
        <taxon>Eukaryota</taxon>
        <taxon>Fungi</taxon>
        <taxon>Dikarya</taxon>
        <taxon>Basidiomycota</taxon>
        <taxon>Agaricomycotina</taxon>
        <taxon>Agaricomycetes</taxon>
        <taxon>Phallomycetidae</taxon>
        <taxon>Geastrales</taxon>
        <taxon>Sphaerobolaceae</taxon>
        <taxon>Sphaerobolus</taxon>
    </lineage>
</organism>
<sequence>LLRDISRWRSLQARHFPAISEADEVEMDPEGEIIGLPSDFIDPEDRTELGLDKAVSIELKLREGQAYDALENLRGKIRLERSTLNKKKVHAHGTAANTRAQTVLRTASQEKQRAAQDYIDARNAMVVLGKESEDAIFNFKFPKLDKTKDLWMKDPGKVLVLGDGTRQEPWIWRIGLQEHGEGSEKWMIEEDRVRWFKSRALMTRWREEVHMREAEFHRIERAYRRMTDAWTDIAKTADPLLCARRAYAFKRADYYQERHREATKLHLEAVGSDLARETDLVNPV</sequence>
<reference evidence="1 2" key="1">
    <citation type="submission" date="2014-06" db="EMBL/GenBank/DDBJ databases">
        <title>Evolutionary Origins and Diversification of the Mycorrhizal Mutualists.</title>
        <authorList>
            <consortium name="DOE Joint Genome Institute"/>
            <consortium name="Mycorrhizal Genomics Consortium"/>
            <person name="Kohler A."/>
            <person name="Kuo A."/>
            <person name="Nagy L.G."/>
            <person name="Floudas D."/>
            <person name="Copeland A."/>
            <person name="Barry K.W."/>
            <person name="Cichocki N."/>
            <person name="Veneault-Fourrey C."/>
            <person name="LaButti K."/>
            <person name="Lindquist E.A."/>
            <person name="Lipzen A."/>
            <person name="Lundell T."/>
            <person name="Morin E."/>
            <person name="Murat C."/>
            <person name="Riley R."/>
            <person name="Ohm R."/>
            <person name="Sun H."/>
            <person name="Tunlid A."/>
            <person name="Henrissat B."/>
            <person name="Grigoriev I.V."/>
            <person name="Hibbett D.S."/>
            <person name="Martin F."/>
        </authorList>
    </citation>
    <scope>NUCLEOTIDE SEQUENCE [LARGE SCALE GENOMIC DNA]</scope>
    <source>
        <strain evidence="1 2">SS14</strain>
    </source>
</reference>
<accession>A0A0C9VD69</accession>
<dbReference type="AlphaFoldDB" id="A0A0C9VD69"/>
<protein>
    <submittedName>
        <fullName evidence="1">Uncharacterized protein</fullName>
    </submittedName>
</protein>
<feature type="non-terminal residue" evidence="1">
    <location>
        <position position="1"/>
    </location>
</feature>
<keyword evidence="2" id="KW-1185">Reference proteome</keyword>
<dbReference type="EMBL" id="KN837114">
    <property type="protein sequence ID" value="KIJ44924.1"/>
    <property type="molecule type" value="Genomic_DNA"/>
</dbReference>
<evidence type="ECO:0000313" key="1">
    <source>
        <dbReference type="EMBL" id="KIJ44924.1"/>
    </source>
</evidence>
<dbReference type="HOGENOM" id="CLU_055847_0_0_1"/>
<evidence type="ECO:0000313" key="2">
    <source>
        <dbReference type="Proteomes" id="UP000054279"/>
    </source>
</evidence>
<dbReference type="Proteomes" id="UP000054279">
    <property type="component" value="Unassembled WGS sequence"/>
</dbReference>
<proteinExistence type="predicted"/>